<dbReference type="EC" id="5.4.99.61" evidence="1"/>
<gene>
    <name evidence="1" type="primary">cbiC</name>
    <name evidence="1" type="ORF">WMQ36_29015</name>
</gene>
<reference evidence="1 2" key="1">
    <citation type="submission" date="2024-03" db="EMBL/GenBank/DDBJ databases">
        <title>Human intestinal bacterial collection.</title>
        <authorList>
            <person name="Pauvert C."/>
            <person name="Hitch T.C.A."/>
            <person name="Clavel T."/>
        </authorList>
    </citation>
    <scope>NUCLEOTIDE SEQUENCE [LARGE SCALE GENOMIC DNA]</scope>
    <source>
        <strain evidence="1 2">CLA-SR-H021</strain>
    </source>
</reference>
<dbReference type="Proteomes" id="UP001454086">
    <property type="component" value="Unassembled WGS sequence"/>
</dbReference>
<sequence length="45" mass="5320">MLNIQLEQVLPSEIERRSFELIDQELQSMGIRLEPEQEPVIKRAI</sequence>
<organism evidence="1 2">
    <name type="scientific">Enterocloster hominis</name>
    <name type="common">ex Hitch et al. 2024</name>
    <dbReference type="NCBI Taxonomy" id="1917870"/>
    <lineage>
        <taxon>Bacteria</taxon>
        <taxon>Bacillati</taxon>
        <taxon>Bacillota</taxon>
        <taxon>Clostridia</taxon>
        <taxon>Lachnospirales</taxon>
        <taxon>Lachnospiraceae</taxon>
        <taxon>Enterocloster</taxon>
    </lineage>
</organism>
<dbReference type="Gene3D" id="3.40.50.10230">
    <property type="entry name" value="Cobalamin biosynthesis CobH/CbiC, precorrin-8X methylmutase"/>
    <property type="match status" value="1"/>
</dbReference>
<proteinExistence type="predicted"/>
<feature type="non-terminal residue" evidence="1">
    <location>
        <position position="45"/>
    </location>
</feature>
<dbReference type="GO" id="GO:0016993">
    <property type="term" value="F:precorrin-8X methylmutase activity"/>
    <property type="evidence" value="ECO:0007669"/>
    <property type="project" value="UniProtKB-EC"/>
</dbReference>
<keyword evidence="2" id="KW-1185">Reference proteome</keyword>
<evidence type="ECO:0000313" key="1">
    <source>
        <dbReference type="EMBL" id="MEQ2429011.1"/>
    </source>
</evidence>
<accession>A0ABV1DF75</accession>
<comment type="caution">
    <text evidence="1">The sequence shown here is derived from an EMBL/GenBank/DDBJ whole genome shotgun (WGS) entry which is preliminary data.</text>
</comment>
<dbReference type="InterPro" id="IPR036588">
    <property type="entry name" value="CobH/CbiC_sf"/>
</dbReference>
<name>A0ABV1DF75_9FIRM</name>
<dbReference type="EMBL" id="JBBMFM010000252">
    <property type="protein sequence ID" value="MEQ2429011.1"/>
    <property type="molecule type" value="Genomic_DNA"/>
</dbReference>
<keyword evidence="1" id="KW-0413">Isomerase</keyword>
<protein>
    <submittedName>
        <fullName evidence="1">Precorrin-8X methylmutase</fullName>
        <ecNumber evidence="1">5.4.99.61</ecNumber>
    </submittedName>
</protein>
<evidence type="ECO:0000313" key="2">
    <source>
        <dbReference type="Proteomes" id="UP001454086"/>
    </source>
</evidence>